<dbReference type="Proteomes" id="UP000001818">
    <property type="component" value="Chromosome"/>
</dbReference>
<keyword evidence="4 6" id="KW-1133">Transmembrane helix</keyword>
<keyword evidence="3 6" id="KW-0812">Transmembrane</keyword>
<sequence length="341" mass="37387">MGGERRLTRAARAWPAFRGGSLPGLVFQAWLRLTRTDRRRLISLFRTAFGWLAHQPYLLLSLTSLFWAGNIVLARAVAGHVPPVTLSCVRWIGAMLLLLPFAWPHLRRDWRKLRTHWVLMIVLSATGFAINNVLSYWGLQYTQALNALLLQSSGPLFVALWSLLLFGVRLTWTQAIGVALSLLGVLTIILRGDLLALAGIELNRGDLMVAAALCAFGIYSAMMPKRPVTHPLSLIVVTTAGGALLLLPLAVWEFAAGIRPSADWVTAASLAYVVIFPSALAYLCFNRGVELIGPNRSAPFLHMMPLFGSVMAIVLLGEKPELFHLAGYAMVIAGVFIAARR</sequence>
<comment type="subcellular location">
    <subcellularLocation>
        <location evidence="1">Cell membrane</location>
        <topology evidence="1">Multi-pass membrane protein</topology>
    </subcellularLocation>
</comment>
<evidence type="ECO:0000313" key="9">
    <source>
        <dbReference type="Proteomes" id="UP000001818"/>
    </source>
</evidence>
<evidence type="ECO:0000256" key="4">
    <source>
        <dbReference type="ARBA" id="ARBA00022989"/>
    </source>
</evidence>
<feature type="transmembrane region" description="Helical" evidence="6">
    <location>
        <begin position="48"/>
        <end position="69"/>
    </location>
</feature>
<dbReference type="eggNOG" id="COG0697">
    <property type="taxonomic scope" value="Bacteria"/>
</dbReference>
<evidence type="ECO:0000256" key="6">
    <source>
        <dbReference type="SAM" id="Phobius"/>
    </source>
</evidence>
<protein>
    <recommendedName>
        <fullName evidence="7">EamA domain-containing protein</fullName>
    </recommendedName>
</protein>
<feature type="transmembrane region" description="Helical" evidence="6">
    <location>
        <begin position="322"/>
        <end position="339"/>
    </location>
</feature>
<feature type="transmembrane region" description="Helical" evidence="6">
    <location>
        <begin position="178"/>
        <end position="200"/>
    </location>
</feature>
<evidence type="ECO:0000256" key="2">
    <source>
        <dbReference type="ARBA" id="ARBA00022475"/>
    </source>
</evidence>
<feature type="domain" description="EamA" evidence="7">
    <location>
        <begin position="57"/>
        <end position="189"/>
    </location>
</feature>
<evidence type="ECO:0000259" key="7">
    <source>
        <dbReference type="Pfam" id="PF00892"/>
    </source>
</evidence>
<reference evidence="8 9" key="1">
    <citation type="submission" date="2006-03" db="EMBL/GenBank/DDBJ databases">
        <title>Complete sequence of Rhodopseudomonas palustris BisB5.</title>
        <authorList>
            <consortium name="US DOE Joint Genome Institute"/>
            <person name="Copeland A."/>
            <person name="Lucas S."/>
            <person name="Lapidus A."/>
            <person name="Barry K."/>
            <person name="Detter J.C."/>
            <person name="Glavina del Rio T."/>
            <person name="Hammon N."/>
            <person name="Israni S."/>
            <person name="Dalin E."/>
            <person name="Tice H."/>
            <person name="Pitluck S."/>
            <person name="Chain P."/>
            <person name="Malfatti S."/>
            <person name="Shin M."/>
            <person name="Vergez L."/>
            <person name="Schmutz J."/>
            <person name="Larimer F."/>
            <person name="Land M."/>
            <person name="Hauser L."/>
            <person name="Pelletier D.A."/>
            <person name="Kyrpides N."/>
            <person name="Lykidis A."/>
            <person name="Oda Y."/>
            <person name="Harwood C.S."/>
            <person name="Richardson P."/>
        </authorList>
    </citation>
    <scope>NUCLEOTIDE SEQUENCE [LARGE SCALE GENOMIC DNA]</scope>
    <source>
        <strain evidence="8 9">BisB5</strain>
    </source>
</reference>
<organism evidence="8 9">
    <name type="scientific">Rhodopseudomonas palustris (strain BisB5)</name>
    <dbReference type="NCBI Taxonomy" id="316057"/>
    <lineage>
        <taxon>Bacteria</taxon>
        <taxon>Pseudomonadati</taxon>
        <taxon>Pseudomonadota</taxon>
        <taxon>Alphaproteobacteria</taxon>
        <taxon>Hyphomicrobiales</taxon>
        <taxon>Nitrobacteraceae</taxon>
        <taxon>Rhodopseudomonas</taxon>
    </lineage>
</organism>
<feature type="transmembrane region" description="Helical" evidence="6">
    <location>
        <begin position="145"/>
        <end position="166"/>
    </location>
</feature>
<dbReference type="EMBL" id="CP000283">
    <property type="protein sequence ID" value="ABE41121.1"/>
    <property type="molecule type" value="Genomic_DNA"/>
</dbReference>
<feature type="transmembrane region" description="Helical" evidence="6">
    <location>
        <begin position="206"/>
        <end position="222"/>
    </location>
</feature>
<dbReference type="AlphaFoldDB" id="Q131W8"/>
<feature type="transmembrane region" description="Helical" evidence="6">
    <location>
        <begin position="234"/>
        <end position="252"/>
    </location>
</feature>
<evidence type="ECO:0000256" key="5">
    <source>
        <dbReference type="ARBA" id="ARBA00023136"/>
    </source>
</evidence>
<evidence type="ECO:0000313" key="8">
    <source>
        <dbReference type="EMBL" id="ABE41121.1"/>
    </source>
</evidence>
<feature type="domain" description="EamA" evidence="7">
    <location>
        <begin position="204"/>
        <end position="338"/>
    </location>
</feature>
<dbReference type="HOGENOM" id="CLU_033863_4_4_5"/>
<keyword evidence="5 6" id="KW-0472">Membrane</keyword>
<dbReference type="KEGG" id="rpd:RPD_3900"/>
<proteinExistence type="predicted"/>
<gene>
    <name evidence="8" type="ordered locus">RPD_3900</name>
</gene>
<feature type="transmembrane region" description="Helical" evidence="6">
    <location>
        <begin position="89"/>
        <end position="106"/>
    </location>
</feature>
<dbReference type="Pfam" id="PF00892">
    <property type="entry name" value="EamA"/>
    <property type="match status" value="2"/>
</dbReference>
<dbReference type="InterPro" id="IPR051258">
    <property type="entry name" value="Diverse_Substrate_Transporter"/>
</dbReference>
<dbReference type="STRING" id="316057.RPD_3900"/>
<keyword evidence="2" id="KW-1003">Cell membrane</keyword>
<feature type="transmembrane region" description="Helical" evidence="6">
    <location>
        <begin position="118"/>
        <end position="139"/>
    </location>
</feature>
<feature type="transmembrane region" description="Helical" evidence="6">
    <location>
        <begin position="297"/>
        <end position="316"/>
    </location>
</feature>
<evidence type="ECO:0000256" key="3">
    <source>
        <dbReference type="ARBA" id="ARBA00022692"/>
    </source>
</evidence>
<dbReference type="SUPFAM" id="SSF103481">
    <property type="entry name" value="Multidrug resistance efflux transporter EmrE"/>
    <property type="match status" value="2"/>
</dbReference>
<name>Q131W8_RHOPS</name>
<evidence type="ECO:0000256" key="1">
    <source>
        <dbReference type="ARBA" id="ARBA00004651"/>
    </source>
</evidence>
<dbReference type="InterPro" id="IPR037185">
    <property type="entry name" value="EmrE-like"/>
</dbReference>
<accession>Q131W8</accession>
<dbReference type="PANTHER" id="PTHR42920:SF11">
    <property type="entry name" value="INNER MEMBRANE PROTEIN YTFF"/>
    <property type="match status" value="1"/>
</dbReference>
<dbReference type="InterPro" id="IPR000620">
    <property type="entry name" value="EamA_dom"/>
</dbReference>
<dbReference type="GO" id="GO:0005886">
    <property type="term" value="C:plasma membrane"/>
    <property type="evidence" value="ECO:0007669"/>
    <property type="project" value="UniProtKB-SubCell"/>
</dbReference>
<dbReference type="PANTHER" id="PTHR42920">
    <property type="entry name" value="OS03G0707200 PROTEIN-RELATED"/>
    <property type="match status" value="1"/>
</dbReference>
<feature type="transmembrane region" description="Helical" evidence="6">
    <location>
        <begin position="264"/>
        <end position="285"/>
    </location>
</feature>